<proteinExistence type="predicted"/>
<keyword evidence="1" id="KW-1133">Transmembrane helix</keyword>
<evidence type="ECO:0000256" key="1">
    <source>
        <dbReference type="SAM" id="Phobius"/>
    </source>
</evidence>
<keyword evidence="1" id="KW-0812">Transmembrane</keyword>
<keyword evidence="3" id="KW-1185">Reference proteome</keyword>
<feature type="transmembrane region" description="Helical" evidence="1">
    <location>
        <begin position="49"/>
        <end position="71"/>
    </location>
</feature>
<dbReference type="Proteomes" id="UP000000844">
    <property type="component" value="Chromosome"/>
</dbReference>
<evidence type="ECO:0000313" key="3">
    <source>
        <dbReference type="Proteomes" id="UP000000844"/>
    </source>
</evidence>
<accession>D3QAB2</accession>
<feature type="transmembrane region" description="Helical" evidence="1">
    <location>
        <begin position="78"/>
        <end position="100"/>
    </location>
</feature>
<sequence>MPPQPRELKLALILAGLAVLIHFVGRAWHTALLAANLGDNTRPEQTEQLLTSALSPLIYGAIVVLLGWFLWRGYRVGLWLFVIGTGLAALRVLSFVWWLVIGLIRDGSAESMLRYVDTPGPLGENIAAVFAVPVLLLLIRPAVWRWSRKADAIRTVTGLVKRGAPIRQLPPAIYE</sequence>
<dbReference type="AlphaFoldDB" id="D3QAB2"/>
<evidence type="ECO:0000313" key="2">
    <source>
        <dbReference type="EMBL" id="ADD42695.1"/>
    </source>
</evidence>
<reference evidence="2 3" key="1">
    <citation type="journal article" date="2009" name="Stand. Genomic Sci.">
        <title>Complete genome sequence of Stackebrandtia nassauensis type strain (LLR-40K-21).</title>
        <authorList>
            <person name="Munk C."/>
            <person name="Lapidus A."/>
            <person name="Copeland A."/>
            <person name="Jando M."/>
            <person name="Mayilraj S."/>
            <person name="Glavina Del Rio T."/>
            <person name="Nolan M."/>
            <person name="Chen F."/>
            <person name="Lucas S."/>
            <person name="Tice H."/>
            <person name="Cheng J.F."/>
            <person name="Han C."/>
            <person name="Detter J.C."/>
            <person name="Bruce D."/>
            <person name="Goodwin L."/>
            <person name="Chain P."/>
            <person name="Pitluck S."/>
            <person name="Goker M."/>
            <person name="Ovchinikova G."/>
            <person name="Pati A."/>
            <person name="Ivanova N."/>
            <person name="Mavromatis K."/>
            <person name="Chen A."/>
            <person name="Palaniappan K."/>
            <person name="Land M."/>
            <person name="Hauser L."/>
            <person name="Chang Y.J."/>
            <person name="Jeffries C.D."/>
            <person name="Bristow J."/>
            <person name="Eisen J.A."/>
            <person name="Markowitz V."/>
            <person name="Hugenholtz P."/>
            <person name="Kyrpides N.C."/>
            <person name="Klenk H.P."/>
        </authorList>
    </citation>
    <scope>NUCLEOTIDE SEQUENCE [LARGE SCALE GENOMIC DNA]</scope>
    <source>
        <strain evidence="3">DSM 44728 / CIP 108903 / NRRL B-16338 / NBRC 102104 / LLR-40K-21</strain>
    </source>
</reference>
<dbReference type="KEGG" id="sna:Snas_3024"/>
<dbReference type="HOGENOM" id="CLU_1531626_0_0_11"/>
<dbReference type="STRING" id="446470.Snas_3024"/>
<dbReference type="eggNOG" id="COG4993">
    <property type="taxonomic scope" value="Bacteria"/>
</dbReference>
<gene>
    <name evidence="2" type="ordered locus">Snas_3024</name>
</gene>
<name>D3QAB2_STANL</name>
<feature type="transmembrane region" description="Helical" evidence="1">
    <location>
        <begin position="120"/>
        <end position="139"/>
    </location>
</feature>
<organism evidence="2 3">
    <name type="scientific">Stackebrandtia nassauensis (strain DSM 44728 / CIP 108903 / NRRL B-16338 / NBRC 102104 / LLR-40K-21)</name>
    <dbReference type="NCBI Taxonomy" id="446470"/>
    <lineage>
        <taxon>Bacteria</taxon>
        <taxon>Bacillati</taxon>
        <taxon>Actinomycetota</taxon>
        <taxon>Actinomycetes</taxon>
        <taxon>Glycomycetales</taxon>
        <taxon>Glycomycetaceae</taxon>
        <taxon>Stackebrandtia</taxon>
    </lineage>
</organism>
<protein>
    <submittedName>
        <fullName evidence="2">Uncharacterized protein</fullName>
    </submittedName>
</protein>
<keyword evidence="1" id="KW-0472">Membrane</keyword>
<dbReference type="EMBL" id="CP001778">
    <property type="protein sequence ID" value="ADD42695.1"/>
    <property type="molecule type" value="Genomic_DNA"/>
</dbReference>